<keyword evidence="1" id="KW-0805">Transcription regulation</keyword>
<dbReference type="InterPro" id="IPR036388">
    <property type="entry name" value="WH-like_DNA-bd_sf"/>
</dbReference>
<gene>
    <name evidence="5" type="ORF">V1351_11555</name>
</gene>
<evidence type="ECO:0000256" key="3">
    <source>
        <dbReference type="ARBA" id="ARBA00023163"/>
    </source>
</evidence>
<evidence type="ECO:0000256" key="1">
    <source>
        <dbReference type="ARBA" id="ARBA00023015"/>
    </source>
</evidence>
<reference evidence="5 6" key="1">
    <citation type="submission" date="2024-02" db="EMBL/GenBank/DDBJ databases">
        <title>Janibacter sp. nov., isolated from gut of marine sandworm.</title>
        <authorList>
            <person name="Kim B."/>
            <person name="Jun M.O."/>
            <person name="Shin N.-R."/>
        </authorList>
    </citation>
    <scope>NUCLEOTIDE SEQUENCE [LARGE SCALE GENOMIC DNA]</scope>
    <source>
        <strain evidence="5 6">A1S7</strain>
    </source>
</reference>
<dbReference type="PROSITE" id="PS50987">
    <property type="entry name" value="HTH_ARSR_2"/>
    <property type="match status" value="1"/>
</dbReference>
<evidence type="ECO:0000259" key="4">
    <source>
        <dbReference type="PROSITE" id="PS50987"/>
    </source>
</evidence>
<feature type="domain" description="HTH arsR-type" evidence="4">
    <location>
        <begin position="26"/>
        <end position="125"/>
    </location>
</feature>
<dbReference type="InterPro" id="IPR001845">
    <property type="entry name" value="HTH_ArsR_DNA-bd_dom"/>
</dbReference>
<keyword evidence="2" id="KW-0238">DNA-binding</keyword>
<protein>
    <submittedName>
        <fullName evidence="5">Metalloregulator ArsR/SmtB family transcription factor</fullName>
    </submittedName>
</protein>
<evidence type="ECO:0000313" key="5">
    <source>
        <dbReference type="EMBL" id="WXB75581.1"/>
    </source>
</evidence>
<dbReference type="SUPFAM" id="SSF46785">
    <property type="entry name" value="Winged helix' DNA-binding domain"/>
    <property type="match status" value="1"/>
</dbReference>
<dbReference type="InterPro" id="IPR051011">
    <property type="entry name" value="Metal_resp_trans_reg"/>
</dbReference>
<evidence type="ECO:0000313" key="6">
    <source>
        <dbReference type="Proteomes" id="UP001382727"/>
    </source>
</evidence>
<accession>A0ABZ2MEU8</accession>
<evidence type="ECO:0000256" key="2">
    <source>
        <dbReference type="ARBA" id="ARBA00023125"/>
    </source>
</evidence>
<dbReference type="RefSeq" id="WP_338748310.1">
    <property type="nucleotide sequence ID" value="NZ_CP144913.1"/>
</dbReference>
<dbReference type="NCBIfam" id="NF033788">
    <property type="entry name" value="HTH_metalloreg"/>
    <property type="match status" value="1"/>
</dbReference>
<dbReference type="Pfam" id="PF01022">
    <property type="entry name" value="HTH_5"/>
    <property type="match status" value="1"/>
</dbReference>
<dbReference type="PRINTS" id="PR00778">
    <property type="entry name" value="HTHARSR"/>
</dbReference>
<keyword evidence="6" id="KW-1185">Reference proteome</keyword>
<dbReference type="EMBL" id="CP144913">
    <property type="protein sequence ID" value="WXB75581.1"/>
    <property type="molecule type" value="Genomic_DNA"/>
</dbReference>
<name>A0ABZ2MEU8_9MICO</name>
<dbReference type="PANTHER" id="PTHR43132:SF6">
    <property type="entry name" value="HTH-TYPE TRANSCRIPTIONAL REPRESSOR CZRA"/>
    <property type="match status" value="1"/>
</dbReference>
<organism evidence="5 6">
    <name type="scientific">Janibacter alittae</name>
    <dbReference type="NCBI Taxonomy" id="3115209"/>
    <lineage>
        <taxon>Bacteria</taxon>
        <taxon>Bacillati</taxon>
        <taxon>Actinomycetota</taxon>
        <taxon>Actinomycetes</taxon>
        <taxon>Micrococcales</taxon>
        <taxon>Intrasporangiaceae</taxon>
        <taxon>Janibacter</taxon>
    </lineage>
</organism>
<sequence length="125" mass="13396">MTSSAHHPAGQPLAADRVAAARDRLPELEATERLAGVLGLLADPTRLRIVYALDVAEELCVGDIAIALGASADSTGYALRVLRTAGLVSRRKAGRVAYYRLADGFPEPLRQHCLLQLIDLTRHGT</sequence>
<dbReference type="Proteomes" id="UP001382727">
    <property type="component" value="Chromosome"/>
</dbReference>
<dbReference type="InterPro" id="IPR036390">
    <property type="entry name" value="WH_DNA-bd_sf"/>
</dbReference>
<dbReference type="CDD" id="cd00090">
    <property type="entry name" value="HTH_ARSR"/>
    <property type="match status" value="1"/>
</dbReference>
<dbReference type="PANTHER" id="PTHR43132">
    <property type="entry name" value="ARSENICAL RESISTANCE OPERON REPRESSOR ARSR-RELATED"/>
    <property type="match status" value="1"/>
</dbReference>
<dbReference type="Gene3D" id="1.10.10.10">
    <property type="entry name" value="Winged helix-like DNA-binding domain superfamily/Winged helix DNA-binding domain"/>
    <property type="match status" value="1"/>
</dbReference>
<dbReference type="SMART" id="SM00418">
    <property type="entry name" value="HTH_ARSR"/>
    <property type="match status" value="1"/>
</dbReference>
<proteinExistence type="predicted"/>
<keyword evidence="3" id="KW-0804">Transcription</keyword>
<dbReference type="InterPro" id="IPR011991">
    <property type="entry name" value="ArsR-like_HTH"/>
</dbReference>